<keyword evidence="5" id="KW-0496">Mitochondrion</keyword>
<dbReference type="InterPro" id="IPR052377">
    <property type="entry name" value="Mitochondrial_ECH-domain"/>
</dbReference>
<dbReference type="NCBIfam" id="NF006008">
    <property type="entry name" value="PRK08139.1"/>
    <property type="match status" value="1"/>
</dbReference>
<accession>A0A023G8M0</accession>
<dbReference type="InterPro" id="IPR029045">
    <property type="entry name" value="ClpP/crotonase-like_dom_sf"/>
</dbReference>
<evidence type="ECO:0000256" key="6">
    <source>
        <dbReference type="ARBA" id="ARBA00037410"/>
    </source>
</evidence>
<dbReference type="GO" id="GO:0016853">
    <property type="term" value="F:isomerase activity"/>
    <property type="evidence" value="ECO:0007669"/>
    <property type="project" value="UniProtKB-KW"/>
</dbReference>
<keyword evidence="8" id="KW-0413">Isomerase</keyword>
<dbReference type="InterPro" id="IPR014748">
    <property type="entry name" value="Enoyl-CoA_hydra_C"/>
</dbReference>
<dbReference type="InterPro" id="IPR001753">
    <property type="entry name" value="Enoyl-CoA_hydra/iso"/>
</dbReference>
<evidence type="ECO:0000256" key="3">
    <source>
        <dbReference type="ARBA" id="ARBA00022946"/>
    </source>
</evidence>
<reference evidence="8" key="1">
    <citation type="submission" date="2014-03" db="EMBL/GenBank/DDBJ databases">
        <title>The sialotranscriptome of Amblyomma triste, Amblyomma parvum and Amblyomma cajennense ticks, uncovered by 454-based RNA-seq.</title>
        <authorList>
            <person name="Garcia G.R."/>
            <person name="Gardinassi L.G."/>
            <person name="Ribeiro J.M."/>
            <person name="Anatriello E."/>
            <person name="Ferreira B.R."/>
            <person name="Moreira H.N."/>
            <person name="Mafra C."/>
            <person name="Olegario M.M."/>
            <person name="Szabo P.J."/>
            <person name="Miranda-Santos I.K."/>
            <person name="Maruyama S.R."/>
        </authorList>
    </citation>
    <scope>NUCLEOTIDE SEQUENCE</scope>
    <source>
        <strain evidence="8">Mato Grasso do Sul</strain>
        <tissue evidence="8">Salivary glands</tissue>
    </source>
</reference>
<dbReference type="Pfam" id="PF00378">
    <property type="entry name" value="ECH_1"/>
    <property type="match status" value="1"/>
</dbReference>
<evidence type="ECO:0000313" key="8">
    <source>
        <dbReference type="EMBL" id="JAC30162.1"/>
    </source>
</evidence>
<evidence type="ECO:0000256" key="4">
    <source>
        <dbReference type="ARBA" id="ARBA00023098"/>
    </source>
</evidence>
<dbReference type="PANTHER" id="PTHR43602:SF1">
    <property type="entry name" value="ENOYL-COA HYDRATASE DOMAIN-CONTAINING PROTEIN 3, MITOCHONDRIAL"/>
    <property type="match status" value="1"/>
</dbReference>
<dbReference type="EMBL" id="GBBM01005256">
    <property type="protein sequence ID" value="JAC30162.1"/>
    <property type="molecule type" value="mRNA"/>
</dbReference>
<evidence type="ECO:0000256" key="1">
    <source>
        <dbReference type="ARBA" id="ARBA00004173"/>
    </source>
</evidence>
<feature type="non-terminal residue" evidence="8">
    <location>
        <position position="1"/>
    </location>
</feature>
<dbReference type="Gene3D" id="3.90.226.10">
    <property type="entry name" value="2-enoyl-CoA Hydratase, Chain A, domain 1"/>
    <property type="match status" value="1"/>
</dbReference>
<dbReference type="PANTHER" id="PTHR43602">
    <property type="match status" value="1"/>
</dbReference>
<comment type="function">
    <text evidence="6">May play a role in fatty acid biosynthesis and insulin sensitivity.</text>
</comment>
<evidence type="ECO:0000256" key="7">
    <source>
        <dbReference type="ARBA" id="ARBA00040545"/>
    </source>
</evidence>
<dbReference type="GO" id="GO:0016836">
    <property type="term" value="F:hydro-lyase activity"/>
    <property type="evidence" value="ECO:0007669"/>
    <property type="project" value="TreeGrafter"/>
</dbReference>
<dbReference type="CDD" id="cd06558">
    <property type="entry name" value="crotonase-like"/>
    <property type="match status" value="1"/>
</dbReference>
<name>A0A023G8M0_AMBTT</name>
<dbReference type="GO" id="GO:0005739">
    <property type="term" value="C:mitochondrion"/>
    <property type="evidence" value="ECO:0007669"/>
    <property type="project" value="UniProtKB-SubCell"/>
</dbReference>
<protein>
    <recommendedName>
        <fullName evidence="7">Enoyl-CoA hydratase domain-containing protein 3, mitochondrial</fullName>
    </recommendedName>
</protein>
<organism evidence="8">
    <name type="scientific">Amblyomma triste</name>
    <name type="common">Neotropical tick</name>
    <dbReference type="NCBI Taxonomy" id="251400"/>
    <lineage>
        <taxon>Eukaryota</taxon>
        <taxon>Metazoa</taxon>
        <taxon>Ecdysozoa</taxon>
        <taxon>Arthropoda</taxon>
        <taxon>Chelicerata</taxon>
        <taxon>Arachnida</taxon>
        <taxon>Acari</taxon>
        <taxon>Parasitiformes</taxon>
        <taxon>Ixodida</taxon>
        <taxon>Ixodoidea</taxon>
        <taxon>Ixodidae</taxon>
        <taxon>Amblyomminae</taxon>
        <taxon>Amblyomma</taxon>
    </lineage>
</organism>
<proteinExistence type="evidence at transcript level"/>
<comment type="subcellular location">
    <subcellularLocation>
        <location evidence="1">Mitochondrion</location>
    </subcellularLocation>
</comment>
<keyword evidence="3" id="KW-0809">Transit peptide</keyword>
<evidence type="ECO:0000256" key="2">
    <source>
        <dbReference type="ARBA" id="ARBA00022832"/>
    </source>
</evidence>
<dbReference type="AlphaFoldDB" id="A0A023G8M0"/>
<dbReference type="SUPFAM" id="SSF52096">
    <property type="entry name" value="ClpP/crotonase"/>
    <property type="match status" value="1"/>
</dbReference>
<dbReference type="GO" id="GO:0006631">
    <property type="term" value="P:fatty acid metabolic process"/>
    <property type="evidence" value="ECO:0007669"/>
    <property type="project" value="UniProtKB-KW"/>
</dbReference>
<keyword evidence="2" id="KW-0276">Fatty acid metabolism</keyword>
<sequence length="365" mass="39690">VCIGLVGGPPRALQSCCVDPGLAICLWVCWLFSCPSSRPLDSAKVVRSLLKNMLPFSCPIIKTSHEALRLCLGLLSRKRHITRTSLTKQLHSTALLWSADIVSVHDAGGVRTVTLNNPKKRNVLSLAMLRELDVHFKEADAEHSVRCVVLCSSGPVFSSGHDLKELKIDSGGTAKIQEIFSLCTRVMTSIRRLSVPVIAQVNGLAAAAGCQLVATCDIVIATERSSFSLPGAAFGLFCSTPGIAVARCVPQKASAYMLMTGNAINAQEALISGLVSKVVPEEKLQEETDRVTSAIVAKSRSVLALGKKFYYRQIQMGIEDAYTEGEQVMLHNLQYCDSQEGINAFVEKRKPHWEHTDQKFSPCAH</sequence>
<dbReference type="Gene3D" id="1.10.12.10">
    <property type="entry name" value="Lyase 2-enoyl-coa Hydratase, Chain A, domain 2"/>
    <property type="match status" value="1"/>
</dbReference>
<keyword evidence="4" id="KW-0443">Lipid metabolism</keyword>
<evidence type="ECO:0000256" key="5">
    <source>
        <dbReference type="ARBA" id="ARBA00023128"/>
    </source>
</evidence>